<dbReference type="EMBL" id="JAFMPY010000005">
    <property type="protein sequence ID" value="MBO0903331.1"/>
    <property type="molecule type" value="Genomic_DNA"/>
</dbReference>
<reference evidence="2 3" key="1">
    <citation type="submission" date="2021-03" db="EMBL/GenBank/DDBJ databases">
        <title>Whole genome sequence of Jiella sp. MQZ13P-4.</title>
        <authorList>
            <person name="Tuo L."/>
        </authorList>
    </citation>
    <scope>NUCLEOTIDE SEQUENCE [LARGE SCALE GENOMIC DNA]</scope>
    <source>
        <strain evidence="2 3">MQZ13P-4</strain>
    </source>
</reference>
<keyword evidence="3" id="KW-1185">Reference proteome</keyword>
<organism evidence="2 3">
    <name type="scientific">Jiella sonneratiae</name>
    <dbReference type="NCBI Taxonomy" id="2816856"/>
    <lineage>
        <taxon>Bacteria</taxon>
        <taxon>Pseudomonadati</taxon>
        <taxon>Pseudomonadota</taxon>
        <taxon>Alphaproteobacteria</taxon>
        <taxon>Hyphomicrobiales</taxon>
        <taxon>Aurantimonadaceae</taxon>
        <taxon>Jiella</taxon>
    </lineage>
</organism>
<evidence type="ECO:0000313" key="2">
    <source>
        <dbReference type="EMBL" id="MBO0903331.1"/>
    </source>
</evidence>
<name>A0ABS3J0Y7_9HYPH</name>
<protein>
    <submittedName>
        <fullName evidence="2">Uncharacterized protein</fullName>
    </submittedName>
</protein>
<accession>A0ABS3J0Y7</accession>
<gene>
    <name evidence="2" type="ORF">J1C47_06720</name>
</gene>
<proteinExistence type="predicted"/>
<feature type="transmembrane region" description="Helical" evidence="1">
    <location>
        <begin position="12"/>
        <end position="36"/>
    </location>
</feature>
<sequence length="96" mass="11059">MSKLSRSFRLAFDFVVHLLVGVVIFIALASAAFGIWEFTEWMRGFHAPAWLLFICDGVAYLLFATDVFCATFFILVESLKFVRAVWKAWKMELRDG</sequence>
<evidence type="ECO:0000313" key="3">
    <source>
        <dbReference type="Proteomes" id="UP000664288"/>
    </source>
</evidence>
<dbReference type="RefSeq" id="WP_207349970.1">
    <property type="nucleotide sequence ID" value="NZ_JAFMPY010000005.1"/>
</dbReference>
<dbReference type="Proteomes" id="UP000664288">
    <property type="component" value="Unassembled WGS sequence"/>
</dbReference>
<keyword evidence="1" id="KW-0472">Membrane</keyword>
<feature type="transmembrane region" description="Helical" evidence="1">
    <location>
        <begin position="48"/>
        <end position="76"/>
    </location>
</feature>
<evidence type="ECO:0000256" key="1">
    <source>
        <dbReference type="SAM" id="Phobius"/>
    </source>
</evidence>
<keyword evidence="1" id="KW-0812">Transmembrane</keyword>
<comment type="caution">
    <text evidence="2">The sequence shown here is derived from an EMBL/GenBank/DDBJ whole genome shotgun (WGS) entry which is preliminary data.</text>
</comment>
<keyword evidence="1" id="KW-1133">Transmembrane helix</keyword>